<keyword evidence="5" id="KW-0472">Membrane</keyword>
<evidence type="ECO:0000256" key="1">
    <source>
        <dbReference type="ARBA" id="ARBA00004651"/>
    </source>
</evidence>
<keyword evidence="8" id="KW-0418">Kinase</keyword>
<dbReference type="GO" id="GO:0016301">
    <property type="term" value="F:kinase activity"/>
    <property type="evidence" value="ECO:0007669"/>
    <property type="project" value="UniProtKB-KW"/>
</dbReference>
<reference evidence="8 9" key="1">
    <citation type="submission" date="2020-08" db="EMBL/GenBank/DDBJ databases">
        <title>Genome sequencing of Purple Non-Sulfur Bacteria from various extreme environments.</title>
        <authorList>
            <person name="Mayer M."/>
        </authorList>
    </citation>
    <scope>NUCLEOTIDE SEQUENCE [LARGE SCALE GENOMIC DNA]</scope>
    <source>
        <strain evidence="8 9">2761</strain>
    </source>
</reference>
<dbReference type="EMBL" id="JACIGE010000013">
    <property type="protein sequence ID" value="MBB4248744.1"/>
    <property type="molecule type" value="Genomic_DNA"/>
</dbReference>
<feature type="signal peptide" evidence="6">
    <location>
        <begin position="1"/>
        <end position="20"/>
    </location>
</feature>
<name>A0A840G311_RHOTE</name>
<feature type="chain" id="PRO_5032302439" evidence="6">
    <location>
        <begin position="21"/>
        <end position="149"/>
    </location>
</feature>
<protein>
    <submittedName>
        <fullName evidence="8">Signal transduction histidine kinase</fullName>
    </submittedName>
</protein>
<organism evidence="8 9">
    <name type="scientific">Rhodocyclus tenuis</name>
    <name type="common">Rhodospirillum tenue</name>
    <dbReference type="NCBI Taxonomy" id="1066"/>
    <lineage>
        <taxon>Bacteria</taxon>
        <taxon>Pseudomonadati</taxon>
        <taxon>Pseudomonadota</taxon>
        <taxon>Betaproteobacteria</taxon>
        <taxon>Rhodocyclales</taxon>
        <taxon>Rhodocyclaceae</taxon>
        <taxon>Rhodocyclus</taxon>
    </lineage>
</organism>
<evidence type="ECO:0000256" key="5">
    <source>
        <dbReference type="ARBA" id="ARBA00023136"/>
    </source>
</evidence>
<evidence type="ECO:0000256" key="3">
    <source>
        <dbReference type="ARBA" id="ARBA00022692"/>
    </source>
</evidence>
<sequence>MKASVWIASATFLMCSAAMASEFASEKEAEALVGKVVTAVKANKAKTYEEITAKDAKWIDRDLYPVVYGLDGKVLAHGQNAKQVGKELIDLKDPDGKAFVKERVDLANSKGKFWQDYKFTDPITKKALPKRAYCEKLDDTVICAGVYKR</sequence>
<dbReference type="RefSeq" id="WP_153117579.1">
    <property type="nucleotide sequence ID" value="NZ_JACIGE010000013.1"/>
</dbReference>
<dbReference type="OrthoDB" id="9178561at2"/>
<dbReference type="Pfam" id="PF17200">
    <property type="entry name" value="sCache_2"/>
    <property type="match status" value="1"/>
</dbReference>
<evidence type="ECO:0000259" key="7">
    <source>
        <dbReference type="SMART" id="SM01049"/>
    </source>
</evidence>
<evidence type="ECO:0000256" key="2">
    <source>
        <dbReference type="ARBA" id="ARBA00022475"/>
    </source>
</evidence>
<evidence type="ECO:0000313" key="9">
    <source>
        <dbReference type="Proteomes" id="UP000587070"/>
    </source>
</evidence>
<dbReference type="GO" id="GO:0005886">
    <property type="term" value="C:plasma membrane"/>
    <property type="evidence" value="ECO:0007669"/>
    <property type="project" value="UniProtKB-SubCell"/>
</dbReference>
<dbReference type="AlphaFoldDB" id="A0A840G311"/>
<proteinExistence type="predicted"/>
<keyword evidence="9" id="KW-1185">Reference proteome</keyword>
<keyword evidence="2" id="KW-1003">Cell membrane</keyword>
<dbReference type="InterPro" id="IPR033480">
    <property type="entry name" value="sCache_2"/>
</dbReference>
<keyword evidence="3" id="KW-0812">Transmembrane</keyword>
<feature type="domain" description="Single Cache" evidence="7">
    <location>
        <begin position="20"/>
        <end position="101"/>
    </location>
</feature>
<keyword evidence="6" id="KW-0732">Signal</keyword>
<comment type="subcellular location">
    <subcellularLocation>
        <location evidence="1">Cell membrane</location>
        <topology evidence="1">Multi-pass membrane protein</topology>
    </subcellularLocation>
</comment>
<comment type="caution">
    <text evidence="8">The sequence shown here is derived from an EMBL/GenBank/DDBJ whole genome shotgun (WGS) entry which is preliminary data.</text>
</comment>
<evidence type="ECO:0000256" key="4">
    <source>
        <dbReference type="ARBA" id="ARBA00022989"/>
    </source>
</evidence>
<keyword evidence="4" id="KW-1133">Transmembrane helix</keyword>
<evidence type="ECO:0000256" key="6">
    <source>
        <dbReference type="SAM" id="SignalP"/>
    </source>
</evidence>
<evidence type="ECO:0000313" key="8">
    <source>
        <dbReference type="EMBL" id="MBB4248744.1"/>
    </source>
</evidence>
<dbReference type="Gene3D" id="3.30.450.20">
    <property type="entry name" value="PAS domain"/>
    <property type="match status" value="1"/>
</dbReference>
<gene>
    <name evidence="8" type="ORF">GGD90_003144</name>
</gene>
<dbReference type="Proteomes" id="UP000587070">
    <property type="component" value="Unassembled WGS sequence"/>
</dbReference>
<accession>A0A840G311</accession>
<dbReference type="SMART" id="SM01049">
    <property type="entry name" value="Cache_2"/>
    <property type="match status" value="1"/>
</dbReference>
<keyword evidence="8" id="KW-0808">Transferase</keyword>